<evidence type="ECO:0000313" key="19">
    <source>
        <dbReference type="Proteomes" id="UP000318571"/>
    </source>
</evidence>
<gene>
    <name evidence="18" type="ORF">TCAL_05138</name>
</gene>
<dbReference type="InterPro" id="IPR006640">
    <property type="entry name" value="SprT-like_domain"/>
</dbReference>
<feature type="domain" description="UBZ4-type" evidence="17">
    <location>
        <begin position="386"/>
        <end position="413"/>
    </location>
</feature>
<evidence type="ECO:0000256" key="4">
    <source>
        <dbReference type="ARBA" id="ARBA00022454"/>
    </source>
</evidence>
<comment type="similarity">
    <text evidence="3">Belongs to the Spartan family.</text>
</comment>
<evidence type="ECO:0000256" key="2">
    <source>
        <dbReference type="ARBA" id="ARBA00004286"/>
    </source>
</evidence>
<dbReference type="PROSITE" id="PS51908">
    <property type="entry name" value="ZF_UBZ4"/>
    <property type="match status" value="1"/>
</dbReference>
<keyword evidence="12 15" id="KW-0234">DNA repair</keyword>
<feature type="non-terminal residue" evidence="18">
    <location>
        <position position="440"/>
    </location>
</feature>
<dbReference type="Pfam" id="PF10263">
    <property type="entry name" value="SprT-like"/>
    <property type="match status" value="1"/>
</dbReference>
<organism evidence="18 19">
    <name type="scientific">Tigriopus californicus</name>
    <name type="common">Marine copepod</name>
    <dbReference type="NCBI Taxonomy" id="6832"/>
    <lineage>
        <taxon>Eukaryota</taxon>
        <taxon>Metazoa</taxon>
        <taxon>Ecdysozoa</taxon>
        <taxon>Arthropoda</taxon>
        <taxon>Crustacea</taxon>
        <taxon>Multicrustacea</taxon>
        <taxon>Hexanauplia</taxon>
        <taxon>Copepoda</taxon>
        <taxon>Harpacticoida</taxon>
        <taxon>Harpacticidae</taxon>
        <taxon>Tigriopus</taxon>
    </lineage>
</organism>
<evidence type="ECO:0000313" key="18">
    <source>
        <dbReference type="EMBL" id="TRY62923.1"/>
    </source>
</evidence>
<evidence type="ECO:0000256" key="7">
    <source>
        <dbReference type="ARBA" id="ARBA00022763"/>
    </source>
</evidence>
<evidence type="ECO:0000256" key="12">
    <source>
        <dbReference type="ARBA" id="ARBA00023204"/>
    </source>
</evidence>
<dbReference type="Proteomes" id="UP000318571">
    <property type="component" value="Chromosome 10"/>
</dbReference>
<keyword evidence="9" id="KW-0378">Hydrolase</keyword>
<accession>A0A553NBU6</accession>
<evidence type="ECO:0000256" key="1">
    <source>
        <dbReference type="ARBA" id="ARBA00004123"/>
    </source>
</evidence>
<evidence type="ECO:0000256" key="9">
    <source>
        <dbReference type="ARBA" id="ARBA00022801"/>
    </source>
</evidence>
<feature type="region of interest" description="Disordered" evidence="16">
    <location>
        <begin position="324"/>
        <end position="348"/>
    </location>
</feature>
<keyword evidence="8 15" id="KW-0863">Zinc-finger</keyword>
<keyword evidence="6" id="KW-0479">Metal-binding</keyword>
<dbReference type="GO" id="GO:0004222">
    <property type="term" value="F:metalloendopeptidase activity"/>
    <property type="evidence" value="ECO:0007669"/>
    <property type="project" value="InterPro"/>
</dbReference>
<evidence type="ECO:0000256" key="8">
    <source>
        <dbReference type="ARBA" id="ARBA00022771"/>
    </source>
</evidence>
<evidence type="ECO:0000256" key="15">
    <source>
        <dbReference type="PROSITE-ProRule" id="PRU01256"/>
    </source>
</evidence>
<evidence type="ECO:0000256" key="11">
    <source>
        <dbReference type="ARBA" id="ARBA00023049"/>
    </source>
</evidence>
<dbReference type="PANTHER" id="PTHR21220">
    <property type="entry name" value="DNA-DEPENDENT METALLOPROTEASE SPRTN"/>
    <property type="match status" value="1"/>
</dbReference>
<dbReference type="GO" id="GO:0005634">
    <property type="term" value="C:nucleus"/>
    <property type="evidence" value="ECO:0007669"/>
    <property type="project" value="UniProtKB-SubCell"/>
</dbReference>
<evidence type="ECO:0000256" key="3">
    <source>
        <dbReference type="ARBA" id="ARBA00010724"/>
    </source>
</evidence>
<sequence>MSAMKDYPQSMSASSNESSLIAPEWEDVDPTPDLHALFLQYNDRFFDGRLSGCEVKWSPRMTLCAGLCSYQRRARYCSIRLSVPLLKLRPRKDLVETLLHEMIHAFLFVTDGNDDHDGHGPAFHEHMFRINKEAGTSISVYHNFHDEVNFYKTHWWKCDGPCQNRKPFLGMVKRSMNRAPGPNDRWFAAHQATCGGTFIKIKEPEGENQYSTELSLNQTVEFDQFAGYGQKKAGQKRKSPEDNQKDIRSFIKGKENARSPSSNGVRGGGERGNIFGFGGSSFSGVNQSDSRGLKTKGKSGAMVVNPGWKMPKDNSNHGNVIVPKGTTTATGRPVNSSSISTSPESHQISSNLVRQQMREFWSKKSNVKKNATPDHDLLKDQAEPKCTDCPVCGEKVLNSVINQHLDDCLTQESLKCDSDSKICPKCRREVFKDEFPFHKQ</sequence>
<dbReference type="GO" id="GO:0008270">
    <property type="term" value="F:zinc ion binding"/>
    <property type="evidence" value="ECO:0007669"/>
    <property type="project" value="UniProtKB-KW"/>
</dbReference>
<evidence type="ECO:0000256" key="10">
    <source>
        <dbReference type="ARBA" id="ARBA00022833"/>
    </source>
</evidence>
<dbReference type="SMART" id="SM00734">
    <property type="entry name" value="ZnF_Rad18"/>
    <property type="match status" value="1"/>
</dbReference>
<dbReference type="EMBL" id="VCGU01000458">
    <property type="protein sequence ID" value="TRY62923.1"/>
    <property type="molecule type" value="Genomic_DNA"/>
</dbReference>
<name>A0A553NBU6_TIGCA</name>
<comment type="caution">
    <text evidence="18">The sequence shown here is derived from an EMBL/GenBank/DDBJ whole genome shotgun (WGS) entry which is preliminary data.</text>
</comment>
<evidence type="ECO:0000256" key="16">
    <source>
        <dbReference type="SAM" id="MobiDB-lite"/>
    </source>
</evidence>
<evidence type="ECO:0000259" key="17">
    <source>
        <dbReference type="PROSITE" id="PS51908"/>
    </source>
</evidence>
<dbReference type="InterPro" id="IPR044245">
    <property type="entry name" value="Spartan"/>
</dbReference>
<dbReference type="GO" id="GO:0006281">
    <property type="term" value="P:DNA repair"/>
    <property type="evidence" value="ECO:0007669"/>
    <property type="project" value="UniProtKB-KW"/>
</dbReference>
<evidence type="ECO:0000256" key="14">
    <source>
        <dbReference type="ARBA" id="ARBA00030396"/>
    </source>
</evidence>
<keyword evidence="10" id="KW-0862">Zinc</keyword>
<dbReference type="Gene3D" id="3.30.160.60">
    <property type="entry name" value="Classic Zinc Finger"/>
    <property type="match status" value="1"/>
</dbReference>
<keyword evidence="19" id="KW-1185">Reference proteome</keyword>
<keyword evidence="4" id="KW-0158">Chromosome</keyword>
<dbReference type="Pfam" id="PF22934">
    <property type="entry name" value="SPRTN_ZBD"/>
    <property type="match status" value="1"/>
</dbReference>
<dbReference type="PANTHER" id="PTHR21220:SF0">
    <property type="entry name" value="DNA-DEPENDENT METALLOPROTEASE SPRTN"/>
    <property type="match status" value="1"/>
</dbReference>
<keyword evidence="13" id="KW-0539">Nucleus</keyword>
<dbReference type="STRING" id="6832.A0A553NBU6"/>
<keyword evidence="7 15" id="KW-0227">DNA damage</keyword>
<evidence type="ECO:0000256" key="13">
    <source>
        <dbReference type="ARBA" id="ARBA00023242"/>
    </source>
</evidence>
<evidence type="ECO:0000256" key="6">
    <source>
        <dbReference type="ARBA" id="ARBA00022723"/>
    </source>
</evidence>
<protein>
    <recommendedName>
        <fullName evidence="14">Protein with SprT-like domain at the N terminus</fullName>
    </recommendedName>
</protein>
<dbReference type="AlphaFoldDB" id="A0A553NBU6"/>
<comment type="subcellular location">
    <subcellularLocation>
        <location evidence="2">Chromosome</location>
    </subcellularLocation>
    <subcellularLocation>
        <location evidence="1">Nucleus</location>
    </subcellularLocation>
</comment>
<proteinExistence type="inferred from homology"/>
<reference evidence="18 19" key="1">
    <citation type="journal article" date="2018" name="Nat. Ecol. Evol.">
        <title>Genomic signatures of mitonuclear coevolution across populations of Tigriopus californicus.</title>
        <authorList>
            <person name="Barreto F.S."/>
            <person name="Watson E.T."/>
            <person name="Lima T.G."/>
            <person name="Willett C.S."/>
            <person name="Edmands S."/>
            <person name="Li W."/>
            <person name="Burton R.S."/>
        </authorList>
    </citation>
    <scope>NUCLEOTIDE SEQUENCE [LARGE SCALE GENOMIC DNA]</scope>
    <source>
        <strain evidence="18 19">San Diego</strain>
    </source>
</reference>
<keyword evidence="5" id="KW-0645">Protease</keyword>
<dbReference type="GO" id="GO:0006508">
    <property type="term" value="P:proteolysis"/>
    <property type="evidence" value="ECO:0007669"/>
    <property type="project" value="UniProtKB-KW"/>
</dbReference>
<dbReference type="SMART" id="SM00731">
    <property type="entry name" value="SprT"/>
    <property type="match status" value="1"/>
</dbReference>
<feature type="compositionally biased region" description="Polar residues" evidence="16">
    <location>
        <begin position="325"/>
        <end position="348"/>
    </location>
</feature>
<evidence type="ECO:0000256" key="5">
    <source>
        <dbReference type="ARBA" id="ARBA00022670"/>
    </source>
</evidence>
<dbReference type="InterPro" id="IPR055220">
    <property type="entry name" value="SPRTN_ZBD"/>
</dbReference>
<feature type="compositionally biased region" description="Gly residues" evidence="16">
    <location>
        <begin position="265"/>
        <end position="281"/>
    </location>
</feature>
<feature type="region of interest" description="Disordered" evidence="16">
    <location>
        <begin position="249"/>
        <end position="299"/>
    </location>
</feature>
<dbReference type="GO" id="GO:0005694">
    <property type="term" value="C:chromosome"/>
    <property type="evidence" value="ECO:0007669"/>
    <property type="project" value="UniProtKB-SubCell"/>
</dbReference>
<dbReference type="GO" id="GO:0031593">
    <property type="term" value="F:polyubiquitin modification-dependent protein binding"/>
    <property type="evidence" value="ECO:0007669"/>
    <property type="project" value="TreeGrafter"/>
</dbReference>
<dbReference type="InterPro" id="IPR006642">
    <property type="entry name" value="Rad18_UBZ4"/>
</dbReference>
<keyword evidence="11" id="KW-0482">Metalloprotease</keyword>
<dbReference type="GO" id="GO:0003697">
    <property type="term" value="F:single-stranded DNA binding"/>
    <property type="evidence" value="ECO:0007669"/>
    <property type="project" value="InterPro"/>
</dbReference>